<proteinExistence type="predicted"/>
<protein>
    <submittedName>
        <fullName evidence="2">Uncharacterized protein</fullName>
    </submittedName>
</protein>
<evidence type="ECO:0000313" key="3">
    <source>
        <dbReference type="Proteomes" id="UP000193144"/>
    </source>
</evidence>
<comment type="caution">
    <text evidence="2">The sequence shown here is derived from an EMBL/GenBank/DDBJ whole genome shotgun (WGS) entry which is preliminary data.</text>
</comment>
<evidence type="ECO:0000313" key="2">
    <source>
        <dbReference type="EMBL" id="ORY17001.1"/>
    </source>
</evidence>
<dbReference type="AlphaFoldDB" id="A0A1Y2A3A8"/>
<name>A0A1Y2A3A8_9PLEO</name>
<accession>A0A1Y2A3A8</accession>
<dbReference type="STRING" id="1231657.A0A1Y2A3A8"/>
<reference evidence="2 3" key="1">
    <citation type="submission" date="2016-07" db="EMBL/GenBank/DDBJ databases">
        <title>Pervasive Adenine N6-methylation of Active Genes in Fungi.</title>
        <authorList>
            <consortium name="DOE Joint Genome Institute"/>
            <person name="Mondo S.J."/>
            <person name="Dannebaum R.O."/>
            <person name="Kuo R.C."/>
            <person name="Labutti K."/>
            <person name="Haridas S."/>
            <person name="Kuo A."/>
            <person name="Salamov A."/>
            <person name="Ahrendt S.R."/>
            <person name="Lipzen A."/>
            <person name="Sullivan W."/>
            <person name="Andreopoulos W.B."/>
            <person name="Clum A."/>
            <person name="Lindquist E."/>
            <person name="Daum C."/>
            <person name="Ramamoorthy G.K."/>
            <person name="Gryganskyi A."/>
            <person name="Culley D."/>
            <person name="Magnuson J.K."/>
            <person name="James T.Y."/>
            <person name="O'Malley M.A."/>
            <person name="Stajich J.E."/>
            <person name="Spatafora J.W."/>
            <person name="Visel A."/>
            <person name="Grigoriev I.V."/>
        </authorList>
    </citation>
    <scope>NUCLEOTIDE SEQUENCE [LARGE SCALE GENOMIC DNA]</scope>
    <source>
        <strain evidence="2 3">CBS 115471</strain>
    </source>
</reference>
<dbReference type="EMBL" id="MCFA01000015">
    <property type="protein sequence ID" value="ORY17001.1"/>
    <property type="molecule type" value="Genomic_DNA"/>
</dbReference>
<evidence type="ECO:0000256" key="1">
    <source>
        <dbReference type="SAM" id="MobiDB-lite"/>
    </source>
</evidence>
<gene>
    <name evidence="2" type="ORF">BCR34DRAFT_75775</name>
</gene>
<dbReference type="OrthoDB" id="5985073at2759"/>
<keyword evidence="3" id="KW-1185">Reference proteome</keyword>
<dbReference type="Proteomes" id="UP000193144">
    <property type="component" value="Unassembled WGS sequence"/>
</dbReference>
<sequence>MERFPWLHARESASLHSPSRPTANSLPPVSKTQLPSIANLTSSSLPIAQPTSALPLTTTFTPPASCLEQHLTQLPPPGYLIWANEPVPAANSTASACYPVEFLKEYKSASSGIVGSSVVPVLSPLVCPSNFCTMFAGEDNYVACCLSGYQFHRPDTTVDANRPGYGGRCYSDFVVRSTYIVTAYNTNGSSNIAIWTASTSGCSSLRPPPRRLCAFKTNTRLLHTTTKPEHSAIPH</sequence>
<feature type="region of interest" description="Disordered" evidence="1">
    <location>
        <begin position="11"/>
        <end position="31"/>
    </location>
</feature>
<organism evidence="2 3">
    <name type="scientific">Clohesyomyces aquaticus</name>
    <dbReference type="NCBI Taxonomy" id="1231657"/>
    <lineage>
        <taxon>Eukaryota</taxon>
        <taxon>Fungi</taxon>
        <taxon>Dikarya</taxon>
        <taxon>Ascomycota</taxon>
        <taxon>Pezizomycotina</taxon>
        <taxon>Dothideomycetes</taxon>
        <taxon>Pleosporomycetidae</taxon>
        <taxon>Pleosporales</taxon>
        <taxon>Lindgomycetaceae</taxon>
        <taxon>Clohesyomyces</taxon>
    </lineage>
</organism>
<feature type="compositionally biased region" description="Polar residues" evidence="1">
    <location>
        <begin position="14"/>
        <end position="31"/>
    </location>
</feature>